<dbReference type="InterPro" id="IPR006748">
    <property type="entry name" value="NH2Glyco/OHUrea_AB-resist_kin"/>
</dbReference>
<dbReference type="Gene3D" id="3.90.1200.10">
    <property type="match status" value="1"/>
</dbReference>
<accession>A0ABN0ZTX1</accession>
<comment type="caution">
    <text evidence="2">The sequence shown here is derived from an EMBL/GenBank/DDBJ whole genome shotgun (WGS) entry which is preliminary data.</text>
</comment>
<dbReference type="Pfam" id="PF04655">
    <property type="entry name" value="APH_6_hur"/>
    <property type="match status" value="1"/>
</dbReference>
<organism evidence="2 3">
    <name type="scientific">Streptomyces olivaceiscleroticus</name>
    <dbReference type="NCBI Taxonomy" id="68245"/>
    <lineage>
        <taxon>Bacteria</taxon>
        <taxon>Bacillati</taxon>
        <taxon>Actinomycetota</taxon>
        <taxon>Actinomycetes</taxon>
        <taxon>Kitasatosporales</taxon>
        <taxon>Streptomycetaceae</taxon>
        <taxon>Streptomyces</taxon>
    </lineage>
</organism>
<dbReference type="Proteomes" id="UP001500909">
    <property type="component" value="Unassembled WGS sequence"/>
</dbReference>
<evidence type="ECO:0000256" key="1">
    <source>
        <dbReference type="SAM" id="MobiDB-lite"/>
    </source>
</evidence>
<protein>
    <submittedName>
        <fullName evidence="2">Streptomycin 6-kinase</fullName>
    </submittedName>
</protein>
<keyword evidence="3" id="KW-1185">Reference proteome</keyword>
<feature type="region of interest" description="Disordered" evidence="1">
    <location>
        <begin position="1"/>
        <end position="28"/>
    </location>
</feature>
<dbReference type="SUPFAM" id="SSF56112">
    <property type="entry name" value="Protein kinase-like (PK-like)"/>
    <property type="match status" value="1"/>
</dbReference>
<gene>
    <name evidence="2" type="ORF">GCM10010361_23580</name>
</gene>
<feature type="compositionally biased region" description="Low complexity" evidence="1">
    <location>
        <begin position="1"/>
        <end position="20"/>
    </location>
</feature>
<reference evidence="2 3" key="1">
    <citation type="journal article" date="2019" name="Int. J. Syst. Evol. Microbiol.">
        <title>The Global Catalogue of Microorganisms (GCM) 10K type strain sequencing project: providing services to taxonomists for standard genome sequencing and annotation.</title>
        <authorList>
            <consortium name="The Broad Institute Genomics Platform"/>
            <consortium name="The Broad Institute Genome Sequencing Center for Infectious Disease"/>
            <person name="Wu L."/>
            <person name="Ma J."/>
        </authorList>
    </citation>
    <scope>NUCLEOTIDE SEQUENCE [LARGE SCALE GENOMIC DNA]</scope>
    <source>
        <strain evidence="2 3">JCM 4805</strain>
    </source>
</reference>
<dbReference type="RefSeq" id="WP_346094915.1">
    <property type="nucleotide sequence ID" value="NZ_BAAABY010000016.1"/>
</dbReference>
<evidence type="ECO:0000313" key="3">
    <source>
        <dbReference type="Proteomes" id="UP001500909"/>
    </source>
</evidence>
<evidence type="ECO:0000313" key="2">
    <source>
        <dbReference type="EMBL" id="GAA0458870.1"/>
    </source>
</evidence>
<proteinExistence type="predicted"/>
<dbReference type="EMBL" id="BAAABY010000016">
    <property type="protein sequence ID" value="GAA0458870.1"/>
    <property type="molecule type" value="Genomic_DNA"/>
</dbReference>
<dbReference type="InterPro" id="IPR011009">
    <property type="entry name" value="Kinase-like_dom_sf"/>
</dbReference>
<name>A0ABN0ZTX1_9ACTN</name>
<sequence>MPEPPHTAAADAEATLARRPAPSPPDLFPPGSLVAETMARHTSGRAWLARLPRLVGEAADHWGLRLSAPFDGGTCSWVAPVRRPDGGRAVLKVTWPHREAAGEAAALRAWDGHGAVRLLDHDPTRHALLLERCIPGTPLRDAIPEADRHGTPPGTALAPEDGLDRAAEVLDALWRAPRPPDGELETVAAVCAEWSDLVRERADRLRPPYDPGLVALGASLLRELPTTARREVVVHGDLNPGNVLAAGGTRGWLAIDPKPMTGDPGYDLWPLVTQLDDPFAHPSPRAVLRDRLHRLADRLGEPPERMAAWGAARSVESALYAAAHDDIEGGAEELTEARVLAEIAGV</sequence>